<feature type="non-terminal residue" evidence="2">
    <location>
        <position position="68"/>
    </location>
</feature>
<evidence type="ECO:0000313" key="3">
    <source>
        <dbReference type="Proteomes" id="UP000595437"/>
    </source>
</evidence>
<organism evidence="2 3">
    <name type="scientific">Caligus rogercresseyi</name>
    <name type="common">Sea louse</name>
    <dbReference type="NCBI Taxonomy" id="217165"/>
    <lineage>
        <taxon>Eukaryota</taxon>
        <taxon>Metazoa</taxon>
        <taxon>Ecdysozoa</taxon>
        <taxon>Arthropoda</taxon>
        <taxon>Crustacea</taxon>
        <taxon>Multicrustacea</taxon>
        <taxon>Hexanauplia</taxon>
        <taxon>Copepoda</taxon>
        <taxon>Siphonostomatoida</taxon>
        <taxon>Caligidae</taxon>
        <taxon>Caligus</taxon>
    </lineage>
</organism>
<dbReference type="AlphaFoldDB" id="A0A7T8HJJ4"/>
<dbReference type="Proteomes" id="UP000595437">
    <property type="component" value="Chromosome 8"/>
</dbReference>
<name>A0A7T8HJJ4_CALRO</name>
<feature type="region of interest" description="Disordered" evidence="1">
    <location>
        <begin position="1"/>
        <end position="68"/>
    </location>
</feature>
<protein>
    <submittedName>
        <fullName evidence="2">Uncharacterized protein</fullName>
    </submittedName>
</protein>
<gene>
    <name evidence="2" type="ORF">FKW44_012341</name>
</gene>
<dbReference type="EMBL" id="CP045897">
    <property type="protein sequence ID" value="QQP51104.1"/>
    <property type="molecule type" value="Genomic_DNA"/>
</dbReference>
<feature type="non-terminal residue" evidence="2">
    <location>
        <position position="1"/>
    </location>
</feature>
<reference evidence="3" key="1">
    <citation type="submission" date="2021-01" db="EMBL/GenBank/DDBJ databases">
        <title>Caligus Genome Assembly.</title>
        <authorList>
            <person name="Gallardo-Escarate C."/>
        </authorList>
    </citation>
    <scope>NUCLEOTIDE SEQUENCE [LARGE SCALE GENOMIC DNA]</scope>
</reference>
<accession>A0A7T8HJJ4</accession>
<evidence type="ECO:0000313" key="2">
    <source>
        <dbReference type="EMBL" id="QQP51104.1"/>
    </source>
</evidence>
<evidence type="ECO:0000256" key="1">
    <source>
        <dbReference type="SAM" id="MobiDB-lite"/>
    </source>
</evidence>
<keyword evidence="3" id="KW-1185">Reference proteome</keyword>
<sequence>QSQEITNIPEAVHGIEEEPEESNNKLKKSSKISKTQEMILPHRTRSGSISKRTAVDSGLSPDKRTPLK</sequence>
<proteinExistence type="predicted"/>